<dbReference type="EMBL" id="CM010717">
    <property type="protein sequence ID" value="RZC56064.1"/>
    <property type="molecule type" value="Genomic_DNA"/>
</dbReference>
<accession>A0A4Y7J4J3</accession>
<reference evidence="1 2" key="1">
    <citation type="journal article" date="2018" name="Science">
        <title>The opium poppy genome and morphinan production.</title>
        <authorList>
            <person name="Guo L."/>
            <person name="Winzer T."/>
            <person name="Yang X."/>
            <person name="Li Y."/>
            <person name="Ning Z."/>
            <person name="He Z."/>
            <person name="Teodor R."/>
            <person name="Lu Y."/>
            <person name="Bowser T.A."/>
            <person name="Graham I.A."/>
            <person name="Ye K."/>
        </authorList>
    </citation>
    <scope>NUCLEOTIDE SEQUENCE [LARGE SCALE GENOMIC DNA]</scope>
    <source>
        <strain evidence="2">cv. HN1</strain>
        <tissue evidence="1">Leaves</tissue>
    </source>
</reference>
<dbReference type="Proteomes" id="UP000316621">
    <property type="component" value="Chromosome 3"/>
</dbReference>
<proteinExistence type="predicted"/>
<sequence length="59" mass="6659">MKKQLPEIYQALKFSVLQKLGHPSCGRFTPTRFRHTILAPFMQSAPKDLAADTLKVSKS</sequence>
<gene>
    <name evidence="1" type="ORF">C5167_014917</name>
</gene>
<keyword evidence="2" id="KW-1185">Reference proteome</keyword>
<evidence type="ECO:0000313" key="2">
    <source>
        <dbReference type="Proteomes" id="UP000316621"/>
    </source>
</evidence>
<evidence type="ECO:0000313" key="1">
    <source>
        <dbReference type="EMBL" id="RZC56064.1"/>
    </source>
</evidence>
<organism evidence="1 2">
    <name type="scientific">Papaver somniferum</name>
    <name type="common">Opium poppy</name>
    <dbReference type="NCBI Taxonomy" id="3469"/>
    <lineage>
        <taxon>Eukaryota</taxon>
        <taxon>Viridiplantae</taxon>
        <taxon>Streptophyta</taxon>
        <taxon>Embryophyta</taxon>
        <taxon>Tracheophyta</taxon>
        <taxon>Spermatophyta</taxon>
        <taxon>Magnoliopsida</taxon>
        <taxon>Ranunculales</taxon>
        <taxon>Papaveraceae</taxon>
        <taxon>Papaveroideae</taxon>
        <taxon>Papaver</taxon>
    </lineage>
</organism>
<dbReference type="Gramene" id="RZC56064">
    <property type="protein sequence ID" value="RZC56064"/>
    <property type="gene ID" value="C5167_014917"/>
</dbReference>
<dbReference type="AlphaFoldDB" id="A0A4Y7J4J3"/>
<protein>
    <submittedName>
        <fullName evidence="1">Uncharacterized protein</fullName>
    </submittedName>
</protein>
<name>A0A4Y7J4J3_PAPSO</name>